<proteinExistence type="predicted"/>
<name>A0AAE3A275_9FIRM</name>
<protein>
    <recommendedName>
        <fullName evidence="3">Nif11 domain-containing protein</fullName>
    </recommendedName>
</protein>
<accession>A0AAE3A275</accession>
<gene>
    <name evidence="1" type="ORF">LKD36_00800</name>
</gene>
<sequence>MAIAEMLDELKQKALHDPKLKEALLATRKEDQPFAAFCRKCRELGYEIYEMDLITAGEEAYAAMRRSTNGGGENSPMLEGEDDFYELFFAGL</sequence>
<evidence type="ECO:0000313" key="1">
    <source>
        <dbReference type="EMBL" id="MCC2124712.1"/>
    </source>
</evidence>
<evidence type="ECO:0000313" key="2">
    <source>
        <dbReference type="Proteomes" id="UP001198220"/>
    </source>
</evidence>
<dbReference type="EMBL" id="JAJEPS010000001">
    <property type="protein sequence ID" value="MCC2124712.1"/>
    <property type="molecule type" value="Genomic_DNA"/>
</dbReference>
<reference evidence="1 2" key="1">
    <citation type="submission" date="2021-10" db="EMBL/GenBank/DDBJ databases">
        <title>Anaerobic single-cell dispensing facilitates the cultivation of human gut bacteria.</title>
        <authorList>
            <person name="Afrizal A."/>
        </authorList>
    </citation>
    <scope>NUCLEOTIDE SEQUENCE [LARGE SCALE GENOMIC DNA]</scope>
    <source>
        <strain evidence="1 2">CLA-AA-H276</strain>
    </source>
</reference>
<dbReference type="Proteomes" id="UP001198220">
    <property type="component" value="Unassembled WGS sequence"/>
</dbReference>
<keyword evidence="2" id="KW-1185">Reference proteome</keyword>
<comment type="caution">
    <text evidence="1">The sequence shown here is derived from an EMBL/GenBank/DDBJ whole genome shotgun (WGS) entry which is preliminary data.</text>
</comment>
<evidence type="ECO:0008006" key="3">
    <source>
        <dbReference type="Google" id="ProtNLM"/>
    </source>
</evidence>
<organism evidence="1 2">
    <name type="scientific">Hominiventricola filiformis</name>
    <dbReference type="NCBI Taxonomy" id="2885352"/>
    <lineage>
        <taxon>Bacteria</taxon>
        <taxon>Bacillati</taxon>
        <taxon>Bacillota</taxon>
        <taxon>Clostridia</taxon>
        <taxon>Lachnospirales</taxon>
        <taxon>Lachnospiraceae</taxon>
        <taxon>Hominiventricola</taxon>
    </lineage>
</organism>
<dbReference type="RefSeq" id="WP_118769062.1">
    <property type="nucleotide sequence ID" value="NZ_JAJEPS010000001.1"/>
</dbReference>
<dbReference type="AlphaFoldDB" id="A0AAE3A275"/>